<dbReference type="GO" id="GO:0003677">
    <property type="term" value="F:DNA binding"/>
    <property type="evidence" value="ECO:0007669"/>
    <property type="project" value="UniProtKB-KW"/>
</dbReference>
<dbReference type="GeneID" id="61316531"/>
<proteinExistence type="predicted"/>
<organism evidence="5 7">
    <name type="scientific">Brucella anthropi</name>
    <name type="common">Ochrobactrum anthropi</name>
    <dbReference type="NCBI Taxonomy" id="529"/>
    <lineage>
        <taxon>Bacteria</taxon>
        <taxon>Pseudomonadati</taxon>
        <taxon>Pseudomonadota</taxon>
        <taxon>Alphaproteobacteria</taxon>
        <taxon>Hyphomicrobiales</taxon>
        <taxon>Brucellaceae</taxon>
        <taxon>Brucella/Ochrobactrum group</taxon>
        <taxon>Brucella</taxon>
    </lineage>
</organism>
<reference evidence="5 7" key="1">
    <citation type="submission" date="2019-09" db="EMBL/GenBank/DDBJ databases">
        <title>Taxonomic organization of the family Brucellaceae based on a phylogenomic approach.</title>
        <authorList>
            <person name="Leclercq S."/>
            <person name="Cloeckaert A."/>
            <person name="Zygmunt M.S."/>
        </authorList>
    </citation>
    <scope>NUCLEOTIDE SEQUENCE [LARGE SCALE GENOMIC DNA]</scope>
    <source>
        <strain evidence="5 7">CCUG 34461</strain>
    </source>
</reference>
<keyword evidence="3" id="KW-0804">Transcription</keyword>
<dbReference type="PROSITE" id="PS50949">
    <property type="entry name" value="HTH_GNTR"/>
    <property type="match status" value="1"/>
</dbReference>
<dbReference type="AlphaFoldDB" id="A0A011T6T5"/>
<dbReference type="SUPFAM" id="SSF46785">
    <property type="entry name" value="Winged helix' DNA-binding domain"/>
    <property type="match status" value="1"/>
</dbReference>
<protein>
    <submittedName>
        <fullName evidence="5">GntR family transcriptional regulator</fullName>
    </submittedName>
</protein>
<dbReference type="Gene3D" id="1.20.120.530">
    <property type="entry name" value="GntR ligand-binding domain-like"/>
    <property type="match status" value="1"/>
</dbReference>
<evidence type="ECO:0000256" key="3">
    <source>
        <dbReference type="ARBA" id="ARBA00023163"/>
    </source>
</evidence>
<dbReference type="Gene3D" id="1.10.10.10">
    <property type="entry name" value="Winged helix-like DNA-binding domain superfamily/Winged helix DNA-binding domain"/>
    <property type="match status" value="1"/>
</dbReference>
<dbReference type="RefSeq" id="WP_012090686.1">
    <property type="nucleotide sequence ID" value="NZ_CP044970.1"/>
</dbReference>
<reference evidence="6" key="2">
    <citation type="submission" date="2020-09" db="EMBL/GenBank/DDBJ databases">
        <authorList>
            <person name="Dalcin Martins P."/>
        </authorList>
    </citation>
    <scope>NUCLEOTIDE SEQUENCE</scope>
    <source>
        <strain evidence="6">MAG47</strain>
    </source>
</reference>
<evidence type="ECO:0000256" key="2">
    <source>
        <dbReference type="ARBA" id="ARBA00023125"/>
    </source>
</evidence>
<gene>
    <name evidence="5" type="ORF">F9L06_08810</name>
    <name evidence="6" type="ORF">IH622_11015</name>
</gene>
<dbReference type="Proteomes" id="UP000441102">
    <property type="component" value="Unassembled WGS sequence"/>
</dbReference>
<feature type="domain" description="HTH gntR-type" evidence="4">
    <location>
        <begin position="9"/>
        <end position="76"/>
    </location>
</feature>
<dbReference type="SMART" id="SM00895">
    <property type="entry name" value="FCD"/>
    <property type="match status" value="1"/>
</dbReference>
<evidence type="ECO:0000313" key="5">
    <source>
        <dbReference type="EMBL" id="KAB2801758.1"/>
    </source>
</evidence>
<evidence type="ECO:0000259" key="4">
    <source>
        <dbReference type="PROSITE" id="PS50949"/>
    </source>
</evidence>
<dbReference type="InterPro" id="IPR036388">
    <property type="entry name" value="WH-like_DNA-bd_sf"/>
</dbReference>
<keyword evidence="2" id="KW-0238">DNA-binding</keyword>
<dbReference type="PANTHER" id="PTHR43537:SF24">
    <property type="entry name" value="GLUCONATE OPERON TRANSCRIPTIONAL REPRESSOR"/>
    <property type="match status" value="1"/>
</dbReference>
<dbReference type="OMA" id="DWGMHDA"/>
<reference evidence="6" key="3">
    <citation type="submission" date="2020-10" db="EMBL/GenBank/DDBJ databases">
        <title>Enrichment of novel Verrucomicrobia, Bacteroidetes and Krumholzibacteria in an oxygen-limited, methane- and iron-fed bioreactor inoculated with Bothnian Sea sediments.</title>
        <authorList>
            <person name="Martins P.D."/>
            <person name="de Jong A."/>
            <person name="Lenstra W.K."/>
            <person name="van Helmond N.A.G.M."/>
            <person name="Slomp C.P."/>
            <person name="Jetten M.S.M."/>
            <person name="Welte C.U."/>
            <person name="Rasigraf O."/>
        </authorList>
    </citation>
    <scope>NUCLEOTIDE SEQUENCE</scope>
    <source>
        <strain evidence="6">MAG47</strain>
    </source>
</reference>
<dbReference type="SUPFAM" id="SSF48008">
    <property type="entry name" value="GntR ligand-binding domain-like"/>
    <property type="match status" value="1"/>
</dbReference>
<dbReference type="Pfam" id="PF07729">
    <property type="entry name" value="FCD"/>
    <property type="match status" value="1"/>
</dbReference>
<dbReference type="InterPro" id="IPR008920">
    <property type="entry name" value="TF_FadR/GntR_C"/>
</dbReference>
<dbReference type="PANTHER" id="PTHR43537">
    <property type="entry name" value="TRANSCRIPTIONAL REGULATOR, GNTR FAMILY"/>
    <property type="match status" value="1"/>
</dbReference>
<dbReference type="InterPro" id="IPR011711">
    <property type="entry name" value="GntR_C"/>
</dbReference>
<dbReference type="InterPro" id="IPR000524">
    <property type="entry name" value="Tscrpt_reg_HTH_GntR"/>
</dbReference>
<evidence type="ECO:0000256" key="1">
    <source>
        <dbReference type="ARBA" id="ARBA00023015"/>
    </source>
</evidence>
<name>A0A011T6T5_BRUAN</name>
<dbReference type="Proteomes" id="UP000642265">
    <property type="component" value="Unassembled WGS sequence"/>
</dbReference>
<dbReference type="GO" id="GO:0003700">
    <property type="term" value="F:DNA-binding transcription factor activity"/>
    <property type="evidence" value="ECO:0007669"/>
    <property type="project" value="InterPro"/>
</dbReference>
<comment type="caution">
    <text evidence="5">The sequence shown here is derived from an EMBL/GenBank/DDBJ whole genome shotgun (WGS) entry which is preliminary data.</text>
</comment>
<dbReference type="InterPro" id="IPR036390">
    <property type="entry name" value="WH_DNA-bd_sf"/>
</dbReference>
<accession>A0A011T6T5</accession>
<dbReference type="EMBL" id="WBWX01000002">
    <property type="protein sequence ID" value="KAB2801758.1"/>
    <property type="molecule type" value="Genomic_DNA"/>
</dbReference>
<dbReference type="EMBL" id="JACZKO010000033">
    <property type="protein sequence ID" value="MBE0561320.1"/>
    <property type="molecule type" value="Genomic_DNA"/>
</dbReference>
<sequence>MADDHNEPVKLRDKAYQSFTQHLLARDFHPGQFVSQRQLVTMTGLPLGAIRELIPRLEAEGLIKTVPQRGLQIAHIDLNLIREAFQFRLFIEKESIAIFCQSASDELLRSLRAEHEDTLNRAMSEGETPELEERAQNIDWSLHDTIVGSLDNEIIWRAYQTNTIKMRLINQERFRITGRVIPVMQEHLAVLAAIETRDPQTAMDAIAVHINNARKLALQI</sequence>
<evidence type="ECO:0000313" key="7">
    <source>
        <dbReference type="Proteomes" id="UP000441102"/>
    </source>
</evidence>
<evidence type="ECO:0000313" key="6">
    <source>
        <dbReference type="EMBL" id="MBE0561320.1"/>
    </source>
</evidence>
<keyword evidence="1" id="KW-0805">Transcription regulation</keyword>